<proteinExistence type="predicted"/>
<accession>A0ABY5XYX8</accession>
<evidence type="ECO:0000259" key="2">
    <source>
        <dbReference type="Pfam" id="PF00465"/>
    </source>
</evidence>
<keyword evidence="1" id="KW-0560">Oxidoreductase</keyword>
<evidence type="ECO:0000313" key="4">
    <source>
        <dbReference type="EMBL" id="UWX05099.1"/>
    </source>
</evidence>
<dbReference type="Pfam" id="PF00465">
    <property type="entry name" value="Fe-ADH"/>
    <property type="match status" value="1"/>
</dbReference>
<dbReference type="Gene3D" id="1.20.1090.10">
    <property type="entry name" value="Dehydroquinate synthase-like - alpha domain"/>
    <property type="match status" value="1"/>
</dbReference>
<gene>
    <name evidence="4" type="ORF">JBF11_06370</name>
</gene>
<name>A0ABY5XYX8_9BACT</name>
<dbReference type="Proteomes" id="UP001058120">
    <property type="component" value="Chromosome"/>
</dbReference>
<protein>
    <submittedName>
        <fullName evidence="4">Iron-containing alcohol dehydrogenase</fullName>
    </submittedName>
</protein>
<dbReference type="InterPro" id="IPR001670">
    <property type="entry name" value="ADH_Fe/GldA"/>
</dbReference>
<sequence>MNFTFNNPVNILFGSGKINLVGEECKKFGKNALIVTGANSTKKSGLLQKVQDLLAKENITSFVADNIPQNPTTDAVMLAAKLARENNCDMVIGLGGGSSLDAAKAIAFMAKHEGHVSEYILAKRTTNGTCLPVIAVPTTCGTGSEADCFAVLNDTATNDKRTLRQMITLPQVSIVDPDLMRSMPESVLRSVMFDAFCHNLEGYISRHASPVSEMFSLKGVELFAENMPKLLNDLNDKAAWDAICLASTFGGFSLQSAGCIAVHGIEHPVSGLRNVIHGKGLAAVIIPVLEQTIACCPKRFAVLSKILGGNNENDFLDQVEKIRNMLGLNDRLQDLGVLEHDLPWLAKNALEVSKTLLSNHPLSYTEQEILAMYKKAF</sequence>
<evidence type="ECO:0000313" key="5">
    <source>
        <dbReference type="Proteomes" id="UP001058120"/>
    </source>
</evidence>
<reference evidence="4" key="1">
    <citation type="submission" date="2020-12" db="EMBL/GenBank/DDBJ databases">
        <title>Taurinivorans muris gen. nov., sp. nov., fundamental and realized metabolic niche of a ubiquitous sulfidogenic bacterium in the murine intestine.</title>
        <authorList>
            <person name="Ye H."/>
            <person name="Hanson B.T."/>
            <person name="Loy A."/>
        </authorList>
    </citation>
    <scope>NUCLEOTIDE SEQUENCE</scope>
    <source>
        <strain evidence="4">LT0009</strain>
    </source>
</reference>
<dbReference type="PANTHER" id="PTHR11496:SF104">
    <property type="entry name" value="3-DEOXY-ALPHA-D-MANNO-OCTULOSONATE 8-OXIDASE"/>
    <property type="match status" value="1"/>
</dbReference>
<dbReference type="SUPFAM" id="SSF56796">
    <property type="entry name" value="Dehydroquinate synthase-like"/>
    <property type="match status" value="1"/>
</dbReference>
<dbReference type="PANTHER" id="PTHR11496">
    <property type="entry name" value="ALCOHOL DEHYDROGENASE"/>
    <property type="match status" value="1"/>
</dbReference>
<keyword evidence="5" id="KW-1185">Reference proteome</keyword>
<dbReference type="RefSeq" id="WP_334314663.1">
    <property type="nucleotide sequence ID" value="NZ_CP065938.1"/>
</dbReference>
<dbReference type="Gene3D" id="3.40.50.1970">
    <property type="match status" value="1"/>
</dbReference>
<evidence type="ECO:0000256" key="1">
    <source>
        <dbReference type="ARBA" id="ARBA00023002"/>
    </source>
</evidence>
<dbReference type="CDD" id="cd08185">
    <property type="entry name" value="Fe-ADH-like"/>
    <property type="match status" value="1"/>
</dbReference>
<dbReference type="EMBL" id="CP065938">
    <property type="protein sequence ID" value="UWX05099.1"/>
    <property type="molecule type" value="Genomic_DNA"/>
</dbReference>
<feature type="domain" description="Alcohol dehydrogenase iron-type/glycerol dehydrogenase GldA" evidence="2">
    <location>
        <begin position="8"/>
        <end position="177"/>
    </location>
</feature>
<organism evidence="4 5">
    <name type="scientific">Taurinivorans muris</name>
    <dbReference type="NCBI Taxonomy" id="2787751"/>
    <lineage>
        <taxon>Bacteria</taxon>
        <taxon>Pseudomonadati</taxon>
        <taxon>Thermodesulfobacteriota</taxon>
        <taxon>Desulfovibrionia</taxon>
        <taxon>Desulfovibrionales</taxon>
        <taxon>Desulfovibrionaceae</taxon>
        <taxon>Taurinivorans</taxon>
    </lineage>
</organism>
<evidence type="ECO:0000259" key="3">
    <source>
        <dbReference type="Pfam" id="PF25137"/>
    </source>
</evidence>
<dbReference type="Pfam" id="PF25137">
    <property type="entry name" value="ADH_Fe_C"/>
    <property type="match status" value="1"/>
</dbReference>
<feature type="domain" description="Fe-containing alcohol dehydrogenase-like C-terminal" evidence="3">
    <location>
        <begin position="192"/>
        <end position="377"/>
    </location>
</feature>
<dbReference type="InterPro" id="IPR056798">
    <property type="entry name" value="ADH_Fe_C"/>
</dbReference>
<dbReference type="InterPro" id="IPR039697">
    <property type="entry name" value="Alcohol_dehydrogenase_Fe"/>
</dbReference>